<evidence type="ECO:0000313" key="4">
    <source>
        <dbReference type="EMBL" id="GLQ57191.1"/>
    </source>
</evidence>
<protein>
    <recommendedName>
        <fullName evidence="3">Methyltransferase domain-containing protein</fullName>
    </recommendedName>
</protein>
<keyword evidence="1" id="KW-0489">Methyltransferase</keyword>
<name>A0ABQ5WBM6_9HYPH</name>
<dbReference type="InterPro" id="IPR051052">
    <property type="entry name" value="Diverse_substrate_MTase"/>
</dbReference>
<dbReference type="CDD" id="cd02440">
    <property type="entry name" value="AdoMet_MTases"/>
    <property type="match status" value="1"/>
</dbReference>
<organism evidence="4 5">
    <name type="scientific">Devosia nitrariae</name>
    <dbReference type="NCBI Taxonomy" id="2071872"/>
    <lineage>
        <taxon>Bacteria</taxon>
        <taxon>Pseudomonadati</taxon>
        <taxon>Pseudomonadota</taxon>
        <taxon>Alphaproteobacteria</taxon>
        <taxon>Hyphomicrobiales</taxon>
        <taxon>Devosiaceae</taxon>
        <taxon>Devosia</taxon>
    </lineage>
</organism>
<evidence type="ECO:0000256" key="1">
    <source>
        <dbReference type="ARBA" id="ARBA00022603"/>
    </source>
</evidence>
<dbReference type="Proteomes" id="UP001156691">
    <property type="component" value="Unassembled WGS sequence"/>
</dbReference>
<keyword evidence="5" id="KW-1185">Reference proteome</keyword>
<dbReference type="Pfam" id="PF13649">
    <property type="entry name" value="Methyltransf_25"/>
    <property type="match status" value="1"/>
</dbReference>
<dbReference type="PANTHER" id="PTHR44942">
    <property type="entry name" value="METHYLTRANSF_11 DOMAIN-CONTAINING PROTEIN"/>
    <property type="match status" value="1"/>
</dbReference>
<gene>
    <name evidence="4" type="ORF">GCM10010862_44500</name>
</gene>
<dbReference type="EMBL" id="BSNS01000023">
    <property type="protein sequence ID" value="GLQ57191.1"/>
    <property type="molecule type" value="Genomic_DNA"/>
</dbReference>
<evidence type="ECO:0000313" key="5">
    <source>
        <dbReference type="Proteomes" id="UP001156691"/>
    </source>
</evidence>
<reference evidence="5" key="1">
    <citation type="journal article" date="2019" name="Int. J. Syst. Evol. Microbiol.">
        <title>The Global Catalogue of Microorganisms (GCM) 10K type strain sequencing project: providing services to taxonomists for standard genome sequencing and annotation.</title>
        <authorList>
            <consortium name="The Broad Institute Genomics Platform"/>
            <consortium name="The Broad Institute Genome Sequencing Center for Infectious Disease"/>
            <person name="Wu L."/>
            <person name="Ma J."/>
        </authorList>
    </citation>
    <scope>NUCLEOTIDE SEQUENCE [LARGE SCALE GENOMIC DNA]</scope>
    <source>
        <strain evidence="5">NBRC 112416</strain>
    </source>
</reference>
<accession>A0ABQ5WBM6</accession>
<dbReference type="Gene3D" id="3.40.50.150">
    <property type="entry name" value="Vaccinia Virus protein VP39"/>
    <property type="match status" value="1"/>
</dbReference>
<dbReference type="PANTHER" id="PTHR44942:SF4">
    <property type="entry name" value="METHYLTRANSFERASE TYPE 11 DOMAIN-CONTAINING PROTEIN"/>
    <property type="match status" value="1"/>
</dbReference>
<sequence length="85" mass="9346">MADRGWTSSERAGASFTQADVVENYPFRPPYPDSLFERLVEIAPARGALLDIGCGPGKISRQLAWEFETVTAVDRSWNMIALGGE</sequence>
<keyword evidence="2" id="KW-0808">Transferase</keyword>
<proteinExistence type="predicted"/>
<evidence type="ECO:0000256" key="2">
    <source>
        <dbReference type="ARBA" id="ARBA00022679"/>
    </source>
</evidence>
<dbReference type="InterPro" id="IPR029063">
    <property type="entry name" value="SAM-dependent_MTases_sf"/>
</dbReference>
<comment type="caution">
    <text evidence="4">The sequence shown here is derived from an EMBL/GenBank/DDBJ whole genome shotgun (WGS) entry which is preliminary data.</text>
</comment>
<dbReference type="SUPFAM" id="SSF53335">
    <property type="entry name" value="S-adenosyl-L-methionine-dependent methyltransferases"/>
    <property type="match status" value="1"/>
</dbReference>
<feature type="domain" description="Methyltransferase" evidence="3">
    <location>
        <begin position="50"/>
        <end position="82"/>
    </location>
</feature>
<dbReference type="RefSeq" id="WP_284342588.1">
    <property type="nucleotide sequence ID" value="NZ_BSNS01000023.1"/>
</dbReference>
<evidence type="ECO:0000259" key="3">
    <source>
        <dbReference type="Pfam" id="PF13649"/>
    </source>
</evidence>
<dbReference type="InterPro" id="IPR041698">
    <property type="entry name" value="Methyltransf_25"/>
</dbReference>